<evidence type="ECO:0000256" key="7">
    <source>
        <dbReference type="ARBA" id="ARBA00022723"/>
    </source>
</evidence>
<gene>
    <name evidence="10" type="ORF">HMPREF9943_01633</name>
</gene>
<dbReference type="GO" id="GO:0004177">
    <property type="term" value="F:aminopeptidase activity"/>
    <property type="evidence" value="ECO:0007669"/>
    <property type="project" value="UniProtKB-KW"/>
</dbReference>
<dbReference type="PATRIC" id="fig|999415.3.peg.1661"/>
<keyword evidence="5" id="KW-0031">Aminopeptidase</keyword>
<comment type="cofactor">
    <cofactor evidence="1">
        <name>Co(2+)</name>
        <dbReference type="ChEBI" id="CHEBI:48828"/>
    </cofactor>
</comment>
<sequence>MLEKYAGLIVRKGVNLQKDQILVVTGDVCNHRLVKAIAKEAYQIGAKDVIPYYTDDKISLLRYEHNEREYFKEVPLYLSDLRNEYAKKNAAVIMVTSENPDLFKEIDPLKISTHSIAMHQACKLFYDHLDMMIDRWCIVGASSIEWANKVFPEMSDQEALEALWQAIYHACKVDQDDPLSAWEIHRQSFTERINYLNSLQLETLYYQNSLGTSLEIGMNSGYLFAGGGSYTADGIYSFPNIPTEEIFTSPNYKKANGIAYASKPLNYHGTLVKDFFIELKDGKIINYDAKEGKEVLKSIIETDEGSHYLGEIALVPYHSPISDMNILFYNTLYDENAACHLAIGKGFSECIKDGLSMNKEKLKEQGINDSLTHVDFMIGTEDLSIKGKTVQGECVDIFVNGDFAF</sequence>
<dbReference type="OrthoDB" id="9803993at2"/>
<protein>
    <recommendedName>
        <fullName evidence="12">Aminopeptidase</fullName>
    </recommendedName>
</protein>
<keyword evidence="8" id="KW-0378">Hydrolase</keyword>
<evidence type="ECO:0000313" key="11">
    <source>
        <dbReference type="Proteomes" id="UP000011758"/>
    </source>
</evidence>
<dbReference type="RefSeq" id="WP_004803926.1">
    <property type="nucleotide sequence ID" value="NZ_KB446649.1"/>
</dbReference>
<keyword evidence="11" id="KW-1185">Reference proteome</keyword>
<dbReference type="BioCyc" id="ECAT999415-HMP:GTTI-1694-MONOMER"/>
<keyword evidence="7" id="KW-0479">Metal-binding</keyword>
<evidence type="ECO:0000256" key="2">
    <source>
        <dbReference type="ARBA" id="ARBA00001946"/>
    </source>
</evidence>
<evidence type="ECO:0000256" key="4">
    <source>
        <dbReference type="ARBA" id="ARBA00008236"/>
    </source>
</evidence>
<organism evidence="10 11">
    <name type="scientific">Eggerthia catenaformis OT 569 = DSM 20559</name>
    <dbReference type="NCBI Taxonomy" id="999415"/>
    <lineage>
        <taxon>Bacteria</taxon>
        <taxon>Bacillati</taxon>
        <taxon>Bacillota</taxon>
        <taxon>Erysipelotrichia</taxon>
        <taxon>Erysipelotrichales</taxon>
        <taxon>Coprobacillaceae</taxon>
        <taxon>Eggerthia</taxon>
    </lineage>
</organism>
<evidence type="ECO:0008006" key="12">
    <source>
        <dbReference type="Google" id="ProtNLM"/>
    </source>
</evidence>
<evidence type="ECO:0000256" key="9">
    <source>
        <dbReference type="ARBA" id="ARBA00023049"/>
    </source>
</evidence>
<proteinExistence type="inferred from homology"/>
<accession>M2PZV1</accession>
<evidence type="ECO:0000256" key="3">
    <source>
        <dbReference type="ARBA" id="ARBA00001947"/>
    </source>
</evidence>
<evidence type="ECO:0000256" key="5">
    <source>
        <dbReference type="ARBA" id="ARBA00022438"/>
    </source>
</evidence>
<dbReference type="InterPro" id="IPR000787">
    <property type="entry name" value="Peptidase_M29"/>
</dbReference>
<evidence type="ECO:0000256" key="6">
    <source>
        <dbReference type="ARBA" id="ARBA00022670"/>
    </source>
</evidence>
<keyword evidence="6" id="KW-0645">Protease</keyword>
<dbReference type="Pfam" id="PF02073">
    <property type="entry name" value="Peptidase_M29"/>
    <property type="match status" value="1"/>
</dbReference>
<dbReference type="InterPro" id="IPR035097">
    <property type="entry name" value="M29_N-terminal"/>
</dbReference>
<reference evidence="10 11" key="1">
    <citation type="submission" date="2013-02" db="EMBL/GenBank/DDBJ databases">
        <title>The Genome Sequence of Lactobacillus catenaformis F0143.</title>
        <authorList>
            <consortium name="The Broad Institute Genome Sequencing Platform"/>
            <person name="Earl A."/>
            <person name="Ward D."/>
            <person name="Feldgarden M."/>
            <person name="Gevers D."/>
            <person name="Izard J."/>
            <person name="Blanton J.M."/>
            <person name="Mathney J."/>
            <person name="Dewhirst F.E."/>
            <person name="Young S.K."/>
            <person name="Zeng Q."/>
            <person name="Gargeya S."/>
            <person name="Fitzgerald M."/>
            <person name="Haas B."/>
            <person name="Abouelleil A."/>
            <person name="Alvarado L."/>
            <person name="Arachchi H.M."/>
            <person name="Berlin A."/>
            <person name="Chapman S.B."/>
            <person name="Gearin G."/>
            <person name="Goldberg J."/>
            <person name="Griggs A."/>
            <person name="Gujja S."/>
            <person name="Hansen M."/>
            <person name="Heiman D."/>
            <person name="Howarth C."/>
            <person name="Larimer J."/>
            <person name="Lui A."/>
            <person name="MacDonald P.J.P."/>
            <person name="McCowen C."/>
            <person name="Montmayeur A."/>
            <person name="Murphy C."/>
            <person name="Neiman D."/>
            <person name="Pearson M."/>
            <person name="Priest M."/>
            <person name="Roberts A."/>
            <person name="Saif S."/>
            <person name="Shea T."/>
            <person name="Sisk P."/>
            <person name="Stolte C."/>
            <person name="Sykes S."/>
            <person name="Wortman J."/>
            <person name="Nusbaum C."/>
            <person name="Birren B."/>
        </authorList>
    </citation>
    <scope>NUCLEOTIDE SEQUENCE [LARGE SCALE GENOMIC DNA]</scope>
    <source>
        <strain evidence="10 11">OT 569</strain>
    </source>
</reference>
<dbReference type="STRING" id="999415.HMPREF9943_01633"/>
<comment type="caution">
    <text evidence="10">The sequence shown here is derived from an EMBL/GenBank/DDBJ whole genome shotgun (WGS) entry which is preliminary data.</text>
</comment>
<dbReference type="GO" id="GO:0006508">
    <property type="term" value="P:proteolysis"/>
    <property type="evidence" value="ECO:0007669"/>
    <property type="project" value="UniProtKB-KW"/>
</dbReference>
<dbReference type="PANTHER" id="PTHR34448">
    <property type="entry name" value="AMINOPEPTIDASE"/>
    <property type="match status" value="1"/>
</dbReference>
<dbReference type="Gene3D" id="3.40.1830.10">
    <property type="entry name" value="Thermophilic metalloprotease (M29)"/>
    <property type="match status" value="1"/>
</dbReference>
<dbReference type="AlphaFoldDB" id="M2PZV1"/>
<comment type="cofactor">
    <cofactor evidence="2">
        <name>Mg(2+)</name>
        <dbReference type="ChEBI" id="CHEBI:18420"/>
    </cofactor>
</comment>
<keyword evidence="9" id="KW-0482">Metalloprotease</keyword>
<dbReference type="EMBL" id="AGEJ01000024">
    <property type="protein sequence ID" value="EMD16230.1"/>
    <property type="molecule type" value="Genomic_DNA"/>
</dbReference>
<dbReference type="eggNOG" id="COG2309">
    <property type="taxonomic scope" value="Bacteria"/>
</dbReference>
<dbReference type="Proteomes" id="UP000011758">
    <property type="component" value="Unassembled WGS sequence"/>
</dbReference>
<dbReference type="PANTHER" id="PTHR34448:SF3">
    <property type="entry name" value="AMINOPEPTIDASE AMPS"/>
    <property type="match status" value="1"/>
</dbReference>
<dbReference type="PRINTS" id="PR00919">
    <property type="entry name" value="THERMOPTASE"/>
</dbReference>
<evidence type="ECO:0000256" key="1">
    <source>
        <dbReference type="ARBA" id="ARBA00001941"/>
    </source>
</evidence>
<evidence type="ECO:0000313" key="10">
    <source>
        <dbReference type="EMBL" id="EMD16230.1"/>
    </source>
</evidence>
<dbReference type="GO" id="GO:0008237">
    <property type="term" value="F:metallopeptidase activity"/>
    <property type="evidence" value="ECO:0007669"/>
    <property type="project" value="UniProtKB-KW"/>
</dbReference>
<comment type="similarity">
    <text evidence="4">Belongs to the peptidase M29 family.</text>
</comment>
<comment type="cofactor">
    <cofactor evidence="3">
        <name>Zn(2+)</name>
        <dbReference type="ChEBI" id="CHEBI:29105"/>
    </cofactor>
</comment>
<dbReference type="SUPFAM" id="SSF144052">
    <property type="entry name" value="Thermophilic metalloprotease-like"/>
    <property type="match status" value="1"/>
</dbReference>
<name>M2PZV1_9FIRM</name>
<evidence type="ECO:0000256" key="8">
    <source>
        <dbReference type="ARBA" id="ARBA00022801"/>
    </source>
</evidence>
<dbReference type="GO" id="GO:0046872">
    <property type="term" value="F:metal ion binding"/>
    <property type="evidence" value="ECO:0007669"/>
    <property type="project" value="UniProtKB-KW"/>
</dbReference>
<dbReference type="InterPro" id="IPR052170">
    <property type="entry name" value="M29_Exopeptidase"/>
</dbReference>